<dbReference type="Proteomes" id="UP000503339">
    <property type="component" value="Chromosome"/>
</dbReference>
<reference evidence="2 3" key="1">
    <citation type="submission" date="2018-10" db="EMBL/GenBank/DDBJ databases">
        <authorList>
            <person name="Perry B.J."/>
            <person name="Sullivan J.T."/>
            <person name="Murphy R.J.T."/>
            <person name="Ramsay J.P."/>
            <person name="Ronson C.W."/>
        </authorList>
    </citation>
    <scope>NUCLEOTIDE SEQUENCE [LARGE SCALE GENOMIC DNA]</scope>
    <source>
        <strain evidence="2 3">NZP2014</strain>
    </source>
</reference>
<dbReference type="Pfam" id="PF13432">
    <property type="entry name" value="TPR_16"/>
    <property type="match status" value="1"/>
</dbReference>
<dbReference type="AlphaFoldDB" id="A0A6M7UFR0"/>
<protein>
    <submittedName>
        <fullName evidence="2">Cellulose synthase</fullName>
    </submittedName>
</protein>
<accession>A0A6M7UFR0</accession>
<sequence length="700" mass="75613">MKPPLIIVAGIVGVGVMALANGHYINVPSILSNITAIAQQGNALQGNAQPVAATQAAAQTNPPAPTSTAPSPKVDETALRYFASKGDTKRLEAEIARLKALYPDWTPPEDPLAARPQGDPQLDQMWKLYSEGKLAEVRKAIADRQATQPDWQPPSDLLDRLAVAEAREQLVNASDVKQYDAVIRIGSANASLLTCGDVDVLWRVAEAFARTKREDRARDAYLYILRNCAKPEERVATIQKALPLLSRQNLDQLLATEQKTADGKGEFAAIRGDIARQSLANADTDPKLVIADADLAAVQALANDGGLASDDLLLGWYYVRRDNPQSAESWFRKARQKENSAKASQGLALALINQSRPAEAEDILYQWRDADDDVRKVYLAAVANLLAITPPPPLAAPVLQRMVQEVYAAKDAGSAQQLGWYADALNQPQTAAQWFKLALDWKPDDEPSAYGLALTRWKIGDKAGVREIQAQWAGRSERIPTVGERSIQTTVVGRGRSGPRQRAPAAQTDDQTDAGAGKVRRSAGRARQQSSGCSSSVDPVTLSPEAALSRGWCLMQANRPVEAAAAFDVALHGRGKTHADAAYGQSLAYLAAGLPDMAAVSAAKAPMDADRSIEIRTALLESQAANAFDQGRYVETIMALDERSHIAPERTGLMVLRGYAYLKLRRFDDAEQIFRAAAGTGSHDALKGLNDVKMARELKG</sequence>
<keyword evidence="3" id="KW-1185">Reference proteome</keyword>
<organism evidence="2 3">
    <name type="scientific">Mesorhizobium erdmanii</name>
    <dbReference type="NCBI Taxonomy" id="1777866"/>
    <lineage>
        <taxon>Bacteria</taxon>
        <taxon>Pseudomonadati</taxon>
        <taxon>Pseudomonadota</taxon>
        <taxon>Alphaproteobacteria</taxon>
        <taxon>Hyphomicrobiales</taxon>
        <taxon>Phyllobacteriaceae</taxon>
        <taxon>Mesorhizobium</taxon>
    </lineage>
</organism>
<dbReference type="Gene3D" id="1.25.40.10">
    <property type="entry name" value="Tetratricopeptide repeat domain"/>
    <property type="match status" value="2"/>
</dbReference>
<dbReference type="KEGG" id="merd:EB233_11650"/>
<dbReference type="RefSeq" id="WP_064989670.1">
    <property type="nucleotide sequence ID" value="NZ_CP033361.1"/>
</dbReference>
<evidence type="ECO:0000313" key="2">
    <source>
        <dbReference type="EMBL" id="QKC76114.1"/>
    </source>
</evidence>
<feature type="region of interest" description="Disordered" evidence="1">
    <location>
        <begin position="479"/>
        <end position="540"/>
    </location>
</feature>
<feature type="compositionally biased region" description="Low complexity" evidence="1">
    <location>
        <begin position="505"/>
        <end position="517"/>
    </location>
</feature>
<dbReference type="EMBL" id="CP033361">
    <property type="protein sequence ID" value="QKC76114.1"/>
    <property type="molecule type" value="Genomic_DNA"/>
</dbReference>
<evidence type="ECO:0000313" key="3">
    <source>
        <dbReference type="Proteomes" id="UP000503339"/>
    </source>
</evidence>
<proteinExistence type="predicted"/>
<dbReference type="SUPFAM" id="SSF48452">
    <property type="entry name" value="TPR-like"/>
    <property type="match status" value="2"/>
</dbReference>
<evidence type="ECO:0000256" key="1">
    <source>
        <dbReference type="SAM" id="MobiDB-lite"/>
    </source>
</evidence>
<feature type="region of interest" description="Disordered" evidence="1">
    <location>
        <begin position="53"/>
        <end position="73"/>
    </location>
</feature>
<name>A0A6M7UFR0_9HYPH</name>
<dbReference type="InterPro" id="IPR011990">
    <property type="entry name" value="TPR-like_helical_dom_sf"/>
</dbReference>
<feature type="compositionally biased region" description="Low complexity" evidence="1">
    <location>
        <begin position="53"/>
        <end position="72"/>
    </location>
</feature>
<gene>
    <name evidence="2" type="ORF">EB233_11650</name>
</gene>